<dbReference type="OrthoDB" id="9815808at2"/>
<comment type="similarity">
    <text evidence="1">Belongs to the TrbG/VirB9 family.</text>
</comment>
<dbReference type="InterPro" id="IPR010258">
    <property type="entry name" value="Conjugal_tfr_TrbG/VirB9/CagX"/>
</dbReference>
<dbReference type="CDD" id="cd06911">
    <property type="entry name" value="VirB9_CagX_TrbG"/>
    <property type="match status" value="1"/>
</dbReference>
<evidence type="ECO:0000313" key="3">
    <source>
        <dbReference type="EMBL" id="RAN31431.1"/>
    </source>
</evidence>
<keyword evidence="2" id="KW-0732">Signal</keyword>
<name>A0A062U558_9PROT</name>
<sequence>MTKTLHTAKASIAVLLAASALSGCATFKPPEIAYDEPPIEATLLPEPERPVRIVERSKPLPLPGQLKPVGGETSEPESANPAERVNEANAAARMEPVRDGFINAVQLYPYSEGALYQVYASPGQITDIALQPGEKLVGSGPIAAGDTARWIIGDTQSGSGSSQRIHILVKPTRPDLQTNLVINTDKRTYHLELRANPSAYMASVSWTYAEDALIALRRRNADAEAALPIGRDVALDSLRFRYRIEGDRAPWRPLRAFDDGRQVFIEFPRGIGQGEMPPLFVIGPEGEGQLVNYRIRRNYMIVDRLFAAAELRLGDKQKRVRIVRTDEVTRGAQTASLHSNVGPRK</sequence>
<dbReference type="PROSITE" id="PS51257">
    <property type="entry name" value="PROKAR_LIPOPROTEIN"/>
    <property type="match status" value="1"/>
</dbReference>
<reference evidence="3 4" key="1">
    <citation type="submission" date="2013-04" db="EMBL/GenBank/DDBJ databases">
        <title>Hyphomonas sp. T24B3 Genome Sequencing.</title>
        <authorList>
            <person name="Lai Q."/>
            <person name="Shao Z."/>
        </authorList>
    </citation>
    <scope>NUCLEOTIDE SEQUENCE [LARGE SCALE GENOMIC DNA]</scope>
    <source>
        <strain evidence="3 4">T24B3</strain>
    </source>
</reference>
<accession>A0A062U558</accession>
<keyword evidence="4" id="KW-1185">Reference proteome</keyword>
<gene>
    <name evidence="3" type="ORF">HY3_16600</name>
</gene>
<dbReference type="eggNOG" id="COG3504">
    <property type="taxonomic scope" value="Bacteria"/>
</dbReference>
<dbReference type="Gene3D" id="2.60.40.2500">
    <property type="match status" value="1"/>
</dbReference>
<dbReference type="Pfam" id="PF03524">
    <property type="entry name" value="CagX"/>
    <property type="match status" value="1"/>
</dbReference>
<comment type="caution">
    <text evidence="3">The sequence shown here is derived from an EMBL/GenBank/DDBJ whole genome shotgun (WGS) entry which is preliminary data.</text>
</comment>
<evidence type="ECO:0000256" key="1">
    <source>
        <dbReference type="ARBA" id="ARBA00006135"/>
    </source>
</evidence>
<proteinExistence type="inferred from homology"/>
<dbReference type="InterPro" id="IPR038161">
    <property type="entry name" value="VirB9/CagX/TrbG_C_sf"/>
</dbReference>
<dbReference type="Proteomes" id="UP000249123">
    <property type="component" value="Unassembled WGS sequence"/>
</dbReference>
<dbReference type="AlphaFoldDB" id="A0A062U558"/>
<dbReference type="InterPro" id="IPR033645">
    <property type="entry name" value="VirB9/CagX/TrbG_C"/>
</dbReference>
<organism evidence="3 4">
    <name type="scientific">Hyphomonas pacifica</name>
    <dbReference type="NCBI Taxonomy" id="1280941"/>
    <lineage>
        <taxon>Bacteria</taxon>
        <taxon>Pseudomonadati</taxon>
        <taxon>Pseudomonadota</taxon>
        <taxon>Alphaproteobacteria</taxon>
        <taxon>Hyphomonadales</taxon>
        <taxon>Hyphomonadaceae</taxon>
        <taxon>Hyphomonas</taxon>
    </lineage>
</organism>
<evidence type="ECO:0000313" key="4">
    <source>
        <dbReference type="Proteomes" id="UP000249123"/>
    </source>
</evidence>
<dbReference type="EMBL" id="AWFB01000049">
    <property type="protein sequence ID" value="RAN31431.1"/>
    <property type="molecule type" value="Genomic_DNA"/>
</dbReference>
<protein>
    <submittedName>
        <fullName evidence="3">Conjugative transfer protein TrbG</fullName>
    </submittedName>
</protein>
<dbReference type="NCBIfam" id="TIGR02775">
    <property type="entry name" value="TrbG_Ti"/>
    <property type="match status" value="1"/>
</dbReference>
<dbReference type="RefSeq" id="WP_034826040.1">
    <property type="nucleotide sequence ID" value="NZ_AWFA01000016.1"/>
</dbReference>
<dbReference type="InterPro" id="IPR014142">
    <property type="entry name" value="TrbG_Ti"/>
</dbReference>
<dbReference type="STRING" id="1280941.HY2_11970"/>
<evidence type="ECO:0000256" key="2">
    <source>
        <dbReference type="ARBA" id="ARBA00022729"/>
    </source>
</evidence>